<protein>
    <submittedName>
        <fullName evidence="11">PLXDC2 protein</fullName>
    </submittedName>
</protein>
<comment type="subcellular location">
    <subcellularLocation>
        <location evidence="1">Membrane</location>
        <topology evidence="1">Single-pass type I membrane protein</topology>
    </subcellularLocation>
</comment>
<dbReference type="Proteomes" id="UP000838412">
    <property type="component" value="Chromosome 10"/>
</dbReference>
<gene>
    <name evidence="11" type="primary">PLXDC2</name>
    <name evidence="11" type="ORF">BLAG_LOCUS2657</name>
</gene>
<feature type="region of interest" description="Disordered" evidence="7">
    <location>
        <begin position="419"/>
        <end position="445"/>
    </location>
</feature>
<proteinExistence type="predicted"/>
<name>A0A8J9WEZ4_BRALA</name>
<dbReference type="OrthoDB" id="6285106at2759"/>
<dbReference type="SMART" id="SM00423">
    <property type="entry name" value="PSI"/>
    <property type="match status" value="1"/>
</dbReference>
<feature type="domain" description="PSI" evidence="10">
    <location>
        <begin position="306"/>
        <end position="351"/>
    </location>
</feature>
<feature type="chain" id="PRO_5035436557" evidence="9">
    <location>
        <begin position="21"/>
        <end position="521"/>
    </location>
</feature>
<evidence type="ECO:0000256" key="8">
    <source>
        <dbReference type="SAM" id="Phobius"/>
    </source>
</evidence>
<evidence type="ECO:0000256" key="4">
    <source>
        <dbReference type="ARBA" id="ARBA00022989"/>
    </source>
</evidence>
<sequence length="521" mass="58047">MTMRWTLAGSVMSEARLALAVSCVLMLVRLDGGTTVGAAQDSQAILKTTASSPVQLGVRVRRNGGESAPLRQTQGSGGSNNYNRTAMDENYHEYYRSHYLNYYPPGRGFWVDVDSERSGHTIANGLPGRNMNTKNVRLSFDFPFYGSPIKNITIAVKGFVSIGSALSHSLASTQYIAPLMANFDPGLDPMSVVRYRDNGSALSVEWGRLRLRDDTEGQTFTFQVTLSRDGRIIFVYKKIPKPVTSIDDSSHPVRVGISDAYTVEALLVPFSDVNRKTSTIYEYHTIELDKEKVTTGSAIILSPLPTCGQFRDCNSCLKSKTGFNCRWCPSLNRCSDGYDRSRQQWVDAGCDKQASYVRCRVANVPLQEVPSTSATTRRARPTRPSLVFRRFPTTPDPRVTNLRDDKSINFPETTSNSRQRINVWQVTNDDPGAGTDHRVPDTLDNRGQDRTSYGIPQTLEIEVVICILVAVVIVVVAIAWIIHSYSRRPGLELFVVEMDNPDNVPPTIHHYIDIIAMFSKQ</sequence>
<evidence type="ECO:0000256" key="3">
    <source>
        <dbReference type="ARBA" id="ARBA00022729"/>
    </source>
</evidence>
<keyword evidence="3 9" id="KW-0732">Signal</keyword>
<dbReference type="Pfam" id="PF01437">
    <property type="entry name" value="PSI"/>
    <property type="match status" value="1"/>
</dbReference>
<dbReference type="InterPro" id="IPR016201">
    <property type="entry name" value="PSI"/>
</dbReference>
<evidence type="ECO:0000313" key="11">
    <source>
        <dbReference type="EMBL" id="CAH1237853.1"/>
    </source>
</evidence>
<dbReference type="PANTHER" id="PTHR13055:SF12">
    <property type="entry name" value="LD40707P"/>
    <property type="match status" value="1"/>
</dbReference>
<keyword evidence="4 8" id="KW-1133">Transmembrane helix</keyword>
<evidence type="ECO:0000256" key="2">
    <source>
        <dbReference type="ARBA" id="ARBA00022692"/>
    </source>
</evidence>
<feature type="signal peptide" evidence="9">
    <location>
        <begin position="1"/>
        <end position="20"/>
    </location>
</feature>
<keyword evidence="6" id="KW-0325">Glycoprotein</keyword>
<dbReference type="GO" id="GO:0016020">
    <property type="term" value="C:membrane"/>
    <property type="evidence" value="ECO:0007669"/>
    <property type="project" value="UniProtKB-SubCell"/>
</dbReference>
<reference evidence="11" key="1">
    <citation type="submission" date="2022-01" db="EMBL/GenBank/DDBJ databases">
        <authorList>
            <person name="Braso-Vives M."/>
        </authorList>
    </citation>
    <scope>NUCLEOTIDE SEQUENCE</scope>
</reference>
<dbReference type="InterPro" id="IPR002165">
    <property type="entry name" value="Plexin_repeat"/>
</dbReference>
<dbReference type="InterPro" id="IPR031152">
    <property type="entry name" value="PLXDC"/>
</dbReference>
<organism evidence="11 12">
    <name type="scientific">Branchiostoma lanceolatum</name>
    <name type="common">Common lancelet</name>
    <name type="synonym">Amphioxus lanceolatum</name>
    <dbReference type="NCBI Taxonomy" id="7740"/>
    <lineage>
        <taxon>Eukaryota</taxon>
        <taxon>Metazoa</taxon>
        <taxon>Chordata</taxon>
        <taxon>Cephalochordata</taxon>
        <taxon>Leptocardii</taxon>
        <taxon>Amphioxiformes</taxon>
        <taxon>Branchiostomatidae</taxon>
        <taxon>Branchiostoma</taxon>
    </lineage>
</organism>
<feature type="compositionally biased region" description="Polar residues" evidence="7">
    <location>
        <begin position="419"/>
        <end position="428"/>
    </location>
</feature>
<feature type="transmembrane region" description="Helical" evidence="8">
    <location>
        <begin position="461"/>
        <end position="482"/>
    </location>
</feature>
<dbReference type="AlphaFoldDB" id="A0A8J9WEZ4"/>
<feature type="region of interest" description="Disordered" evidence="7">
    <location>
        <begin position="64"/>
        <end position="83"/>
    </location>
</feature>
<keyword evidence="12" id="KW-1185">Reference proteome</keyword>
<feature type="compositionally biased region" description="Polar residues" evidence="7">
    <location>
        <begin position="70"/>
        <end position="83"/>
    </location>
</feature>
<dbReference type="PANTHER" id="PTHR13055">
    <property type="entry name" value="TUMOR ENDOTHELIAL MARKER 7 RELATED"/>
    <property type="match status" value="1"/>
</dbReference>
<evidence type="ECO:0000259" key="10">
    <source>
        <dbReference type="SMART" id="SM00423"/>
    </source>
</evidence>
<keyword evidence="2 8" id="KW-0812">Transmembrane</keyword>
<evidence type="ECO:0000256" key="9">
    <source>
        <dbReference type="SAM" id="SignalP"/>
    </source>
</evidence>
<dbReference type="Gene3D" id="3.30.1680.10">
    <property type="entry name" value="ligand-binding face of the semaphorins, domain 2"/>
    <property type="match status" value="1"/>
</dbReference>
<keyword evidence="5 8" id="KW-0472">Membrane</keyword>
<evidence type="ECO:0000256" key="1">
    <source>
        <dbReference type="ARBA" id="ARBA00004479"/>
    </source>
</evidence>
<dbReference type="EMBL" id="OV696695">
    <property type="protein sequence ID" value="CAH1237853.1"/>
    <property type="molecule type" value="Genomic_DNA"/>
</dbReference>
<evidence type="ECO:0000256" key="5">
    <source>
        <dbReference type="ARBA" id="ARBA00023136"/>
    </source>
</evidence>
<evidence type="ECO:0000256" key="6">
    <source>
        <dbReference type="ARBA" id="ARBA00023180"/>
    </source>
</evidence>
<evidence type="ECO:0000313" key="12">
    <source>
        <dbReference type="Proteomes" id="UP000838412"/>
    </source>
</evidence>
<evidence type="ECO:0000256" key="7">
    <source>
        <dbReference type="SAM" id="MobiDB-lite"/>
    </source>
</evidence>
<feature type="compositionally biased region" description="Basic and acidic residues" evidence="7">
    <location>
        <begin position="435"/>
        <end position="445"/>
    </location>
</feature>
<accession>A0A8J9WEZ4</accession>